<accession>A0A916SUM2</accession>
<dbReference type="InterPro" id="IPR027417">
    <property type="entry name" value="P-loop_NTPase"/>
</dbReference>
<dbReference type="PANTHER" id="PTHR37291">
    <property type="entry name" value="5-METHYLCYTOSINE-SPECIFIC RESTRICTION ENZYME B"/>
    <property type="match status" value="1"/>
</dbReference>
<comment type="caution">
    <text evidence="3">The sequence shown here is derived from an EMBL/GenBank/DDBJ whole genome shotgun (WGS) entry which is preliminary data.</text>
</comment>
<dbReference type="InterPro" id="IPR011704">
    <property type="entry name" value="ATPase_dyneun-rel_AAA"/>
</dbReference>
<reference evidence="3" key="2">
    <citation type="submission" date="2020-09" db="EMBL/GenBank/DDBJ databases">
        <authorList>
            <person name="Sun Q."/>
            <person name="Zhou Y."/>
        </authorList>
    </citation>
    <scope>NUCLEOTIDE SEQUENCE</scope>
    <source>
        <strain evidence="3">CGMCC 1.15085</strain>
    </source>
</reference>
<feature type="region of interest" description="Disordered" evidence="1">
    <location>
        <begin position="1015"/>
        <end position="1034"/>
    </location>
</feature>
<dbReference type="EMBL" id="BMHI01000001">
    <property type="protein sequence ID" value="GGB17856.1"/>
    <property type="molecule type" value="Genomic_DNA"/>
</dbReference>
<proteinExistence type="predicted"/>
<dbReference type="PANTHER" id="PTHR37291:SF1">
    <property type="entry name" value="TYPE IV METHYL-DIRECTED RESTRICTION ENZYME ECOKMCRB SUBUNIT"/>
    <property type="match status" value="1"/>
</dbReference>
<organism evidence="3 4">
    <name type="scientific">Flexivirga endophytica</name>
    <dbReference type="NCBI Taxonomy" id="1849103"/>
    <lineage>
        <taxon>Bacteria</taxon>
        <taxon>Bacillati</taxon>
        <taxon>Actinomycetota</taxon>
        <taxon>Actinomycetes</taxon>
        <taxon>Micrococcales</taxon>
        <taxon>Dermacoccaceae</taxon>
        <taxon>Flexivirga</taxon>
    </lineage>
</organism>
<evidence type="ECO:0000256" key="1">
    <source>
        <dbReference type="SAM" id="MobiDB-lite"/>
    </source>
</evidence>
<dbReference type="InterPro" id="IPR052934">
    <property type="entry name" value="Methyl-DNA_Rec/Restrict_Enz"/>
</dbReference>
<evidence type="ECO:0000259" key="2">
    <source>
        <dbReference type="SMART" id="SM00382"/>
    </source>
</evidence>
<dbReference type="Proteomes" id="UP000636793">
    <property type="component" value="Unassembled WGS sequence"/>
</dbReference>
<keyword evidence="4" id="KW-1185">Reference proteome</keyword>
<dbReference type="CDD" id="cd00009">
    <property type="entry name" value="AAA"/>
    <property type="match status" value="1"/>
</dbReference>
<evidence type="ECO:0000313" key="4">
    <source>
        <dbReference type="Proteomes" id="UP000636793"/>
    </source>
</evidence>
<protein>
    <recommendedName>
        <fullName evidence="2">AAA+ ATPase domain-containing protein</fullName>
    </recommendedName>
</protein>
<dbReference type="AlphaFoldDB" id="A0A916SUM2"/>
<sequence length="1034" mass="114051">MALADITRDDVLAALQEWQSQGRDSFLAAYGFEPDLEHVLHFDGVVYDAPAVAAAAHGFARAEFGPLTPVSMPAADAVSEHLIGLGFEVKHAQRANTPSPGRQRDLRRWKATYELIKVAANNDAAAQALWHQVDSLREERIAEARELIGTLAVGRDLHAFVEGFAVWSRRPGPFAQHASSLPTWLGQLRSTAEGYERDLADLLVETTQTPRDDDEAAQRIRTLEEYTEGKLDGSRVPTALSVFWSTDEAGDWPILWPGGSEPFQTLGWMGRHLSHSERYLAFAELCRSFEPDDPGFAERLIGYLGSKQHFFGLGTTLPDICEEAAALIADYKPGLGYPDADSEARAAGLALQLRGAATLSVRSLHKPLRDATGLRLQETNLQTRTGQSKDAPYRVDAHATWALPGGTGAPGFRLWITRSGVAVGLHSGWDGPGSGARHEEIGGVVQQHLPEGMRFFHLRTTSSPDRVEPVGREYPGGEVYVGRWWPHPESLGRADFADDIVDTVRRLSPLVEVMSGKEPTPTGPVDLDLLAQLERFVAERPYPSDRDSWHQEQRRSLAQALEPAGLDAFDMAAFRRLLSGRAYGHPGTHSVLQASLSTMDAAGLDAFARALKVLLWGDGDDVARIEDILGEGMPAPGLGEAVVMKLMAVAHPGRYLPIHSLGGADGKIAVARAVGVELPKIDSPNRARLHVVINDRLRARLEPLLPGDPWGQVQFALWLLHKGESVADPERDLIAEAAAELLVDEDFLREVHGLLEDKKQVIFYGPPGTGKTYLAQRLAAALQPDSTKRQVVQFHPSTSYEDFFEGFRPRLDADGQMVYELRKGPLAMLAEAAEADPTTPHIMLIDEINRANLPRVFGELLYLLEYRSQSVMTSYRPDEGFELPPNLYFIGTMNTADRSIALVDAALRRRFHFVPFMPHEGPMEGLLRRWLEAHGGPVWVAGVVDLVNDELRRALRGPHLQIGHSHFMVEGLNDAALQRIWTYSIYPFIEDQFYGREDVLRTFTWQSVLERHGPKARAAVGEEPPPATANTASA</sequence>
<dbReference type="GO" id="GO:0016887">
    <property type="term" value="F:ATP hydrolysis activity"/>
    <property type="evidence" value="ECO:0007669"/>
    <property type="project" value="InterPro"/>
</dbReference>
<evidence type="ECO:0000313" key="3">
    <source>
        <dbReference type="EMBL" id="GGB17856.1"/>
    </source>
</evidence>
<dbReference type="Pfam" id="PF07728">
    <property type="entry name" value="AAA_5"/>
    <property type="match status" value="1"/>
</dbReference>
<reference evidence="3" key="1">
    <citation type="journal article" date="2014" name="Int. J. Syst. Evol. Microbiol.">
        <title>Complete genome sequence of Corynebacterium casei LMG S-19264T (=DSM 44701T), isolated from a smear-ripened cheese.</title>
        <authorList>
            <consortium name="US DOE Joint Genome Institute (JGI-PGF)"/>
            <person name="Walter F."/>
            <person name="Albersmeier A."/>
            <person name="Kalinowski J."/>
            <person name="Ruckert C."/>
        </authorList>
    </citation>
    <scope>NUCLEOTIDE SEQUENCE</scope>
    <source>
        <strain evidence="3">CGMCC 1.15085</strain>
    </source>
</reference>
<dbReference type="Pfam" id="PF26345">
    <property type="entry name" value="ScoMcrA_N"/>
    <property type="match status" value="1"/>
</dbReference>
<gene>
    <name evidence="3" type="ORF">GCM10011492_04640</name>
</gene>
<name>A0A916SUM2_9MICO</name>
<dbReference type="RefSeq" id="WP_188835335.1">
    <property type="nucleotide sequence ID" value="NZ_BMHI01000001.1"/>
</dbReference>
<dbReference type="SMART" id="SM00382">
    <property type="entry name" value="AAA"/>
    <property type="match status" value="1"/>
</dbReference>
<dbReference type="InterPro" id="IPR058807">
    <property type="entry name" value="ScoMcrA_N"/>
</dbReference>
<feature type="domain" description="AAA+ ATPase" evidence="2">
    <location>
        <begin position="757"/>
        <end position="916"/>
    </location>
</feature>
<dbReference type="InterPro" id="IPR003593">
    <property type="entry name" value="AAA+_ATPase"/>
</dbReference>
<dbReference type="Gene3D" id="3.40.50.300">
    <property type="entry name" value="P-loop containing nucleotide triphosphate hydrolases"/>
    <property type="match status" value="1"/>
</dbReference>
<dbReference type="SUPFAM" id="SSF52540">
    <property type="entry name" value="P-loop containing nucleoside triphosphate hydrolases"/>
    <property type="match status" value="1"/>
</dbReference>
<dbReference type="GO" id="GO:0005524">
    <property type="term" value="F:ATP binding"/>
    <property type="evidence" value="ECO:0007669"/>
    <property type="project" value="InterPro"/>
</dbReference>